<dbReference type="Gene3D" id="3.30.450.40">
    <property type="match status" value="1"/>
</dbReference>
<proteinExistence type="predicted"/>
<comment type="catalytic activity">
    <reaction evidence="2">
        <text>2 GTP = 3',3'-c-di-GMP + 2 diphosphate</text>
        <dbReference type="Rhea" id="RHEA:24898"/>
        <dbReference type="ChEBI" id="CHEBI:33019"/>
        <dbReference type="ChEBI" id="CHEBI:37565"/>
        <dbReference type="ChEBI" id="CHEBI:58805"/>
        <dbReference type="EC" id="2.7.7.65"/>
    </reaction>
</comment>
<keyword evidence="4" id="KW-0808">Transferase</keyword>
<dbReference type="CDD" id="cd01949">
    <property type="entry name" value="GGDEF"/>
    <property type="match status" value="1"/>
</dbReference>
<dbReference type="InterPro" id="IPR029787">
    <property type="entry name" value="Nucleotide_cyclase"/>
</dbReference>
<evidence type="ECO:0000259" key="3">
    <source>
        <dbReference type="PROSITE" id="PS50887"/>
    </source>
</evidence>
<dbReference type="InterPro" id="IPR043128">
    <property type="entry name" value="Rev_trsase/Diguanyl_cyclase"/>
</dbReference>
<dbReference type="SMART" id="SM00267">
    <property type="entry name" value="GGDEF"/>
    <property type="match status" value="1"/>
</dbReference>
<dbReference type="Pfam" id="PF13185">
    <property type="entry name" value="GAF_2"/>
    <property type="match status" value="1"/>
</dbReference>
<organism evidence="4 5">
    <name type="scientific">Dongia rigui</name>
    <dbReference type="NCBI Taxonomy" id="940149"/>
    <lineage>
        <taxon>Bacteria</taxon>
        <taxon>Pseudomonadati</taxon>
        <taxon>Pseudomonadota</taxon>
        <taxon>Alphaproteobacteria</taxon>
        <taxon>Rhodospirillales</taxon>
        <taxon>Dongiaceae</taxon>
        <taxon>Dongia</taxon>
    </lineage>
</organism>
<name>A0ABU5E2B4_9PROT</name>
<evidence type="ECO:0000313" key="4">
    <source>
        <dbReference type="EMBL" id="MDY0873696.1"/>
    </source>
</evidence>
<accession>A0ABU5E2B4</accession>
<reference evidence="4 5" key="1">
    <citation type="journal article" date="2013" name="Antonie Van Leeuwenhoek">
        <title>Dongia rigui sp. nov., isolated from freshwater of a large wetland in Korea.</title>
        <authorList>
            <person name="Baik K.S."/>
            <person name="Hwang Y.M."/>
            <person name="Choi J.S."/>
            <person name="Kwon J."/>
            <person name="Seong C.N."/>
        </authorList>
    </citation>
    <scope>NUCLEOTIDE SEQUENCE [LARGE SCALE GENOMIC DNA]</scope>
    <source>
        <strain evidence="4 5">04SU4-P</strain>
    </source>
</reference>
<dbReference type="GO" id="GO:0052621">
    <property type="term" value="F:diguanylate cyclase activity"/>
    <property type="evidence" value="ECO:0007669"/>
    <property type="project" value="UniProtKB-EC"/>
</dbReference>
<dbReference type="InterPro" id="IPR000160">
    <property type="entry name" value="GGDEF_dom"/>
</dbReference>
<evidence type="ECO:0000256" key="2">
    <source>
        <dbReference type="ARBA" id="ARBA00034247"/>
    </source>
</evidence>
<dbReference type="PANTHER" id="PTHR45138">
    <property type="entry name" value="REGULATORY COMPONENTS OF SENSORY TRANSDUCTION SYSTEM"/>
    <property type="match status" value="1"/>
</dbReference>
<dbReference type="PANTHER" id="PTHR45138:SF9">
    <property type="entry name" value="DIGUANYLATE CYCLASE DGCM-RELATED"/>
    <property type="match status" value="1"/>
</dbReference>
<dbReference type="NCBIfam" id="TIGR00254">
    <property type="entry name" value="GGDEF"/>
    <property type="match status" value="1"/>
</dbReference>
<dbReference type="SUPFAM" id="SSF55781">
    <property type="entry name" value="GAF domain-like"/>
    <property type="match status" value="1"/>
</dbReference>
<gene>
    <name evidence="4" type="ORF">SMD31_17275</name>
</gene>
<evidence type="ECO:0000256" key="1">
    <source>
        <dbReference type="ARBA" id="ARBA00012528"/>
    </source>
</evidence>
<dbReference type="PROSITE" id="PS50887">
    <property type="entry name" value="GGDEF"/>
    <property type="match status" value="1"/>
</dbReference>
<dbReference type="InterPro" id="IPR050469">
    <property type="entry name" value="Diguanylate_Cyclase"/>
</dbReference>
<dbReference type="Gene3D" id="3.30.70.270">
    <property type="match status" value="1"/>
</dbReference>
<dbReference type="Proteomes" id="UP001271769">
    <property type="component" value="Unassembled WGS sequence"/>
</dbReference>
<evidence type="ECO:0000313" key="5">
    <source>
        <dbReference type="Proteomes" id="UP001271769"/>
    </source>
</evidence>
<dbReference type="InterPro" id="IPR029016">
    <property type="entry name" value="GAF-like_dom_sf"/>
</dbReference>
<keyword evidence="5" id="KW-1185">Reference proteome</keyword>
<protein>
    <recommendedName>
        <fullName evidence="1">diguanylate cyclase</fullName>
        <ecNumber evidence="1">2.7.7.65</ecNumber>
    </recommendedName>
</protein>
<keyword evidence="4" id="KW-0548">Nucleotidyltransferase</keyword>
<dbReference type="RefSeq" id="WP_320502170.1">
    <property type="nucleotide sequence ID" value="NZ_JAXCLX010000003.1"/>
</dbReference>
<comment type="caution">
    <text evidence="4">The sequence shown here is derived from an EMBL/GenBank/DDBJ whole genome shotgun (WGS) entry which is preliminary data.</text>
</comment>
<sequence length="351" mass="38667">MSDSLVSQISTALVSETSFEGLVRQLLTLLELATDLESAYLTRIDLDANNQSVLFAHNSKRMKIPEGLSVPWGDTLCKRALDEGRVYTEDVPRRWGDSDSARALGIVTYVSTPVRLDDGSLYGTLCAASTEQKPLTQRGEEVLRLFGKLISQHIEKEKLVQDLQQANEALRTHSYVDPLTKLPNRRAVMENLPRQFALARRNRQFVIVAFIDLDGFKQINDQFGHSAGDAFLTEVGHRLQAGIRAGDLLGRWGGDEFIVSGLCLGESAEVVAAMRERLHNALQRRYRLPRVALDYLGASVGIIVVDAGASTPEQALQDADAAMYLDKKERKAGKALPFHIAPSQPSPVSGN</sequence>
<dbReference type="EC" id="2.7.7.65" evidence="1"/>
<feature type="domain" description="GGDEF" evidence="3">
    <location>
        <begin position="204"/>
        <end position="340"/>
    </location>
</feature>
<dbReference type="SMART" id="SM00065">
    <property type="entry name" value="GAF"/>
    <property type="match status" value="1"/>
</dbReference>
<dbReference type="EMBL" id="JAXCLX010000003">
    <property type="protein sequence ID" value="MDY0873696.1"/>
    <property type="molecule type" value="Genomic_DNA"/>
</dbReference>
<dbReference type="SUPFAM" id="SSF55073">
    <property type="entry name" value="Nucleotide cyclase"/>
    <property type="match status" value="1"/>
</dbReference>
<dbReference type="Pfam" id="PF00990">
    <property type="entry name" value="GGDEF"/>
    <property type="match status" value="1"/>
</dbReference>
<dbReference type="InterPro" id="IPR003018">
    <property type="entry name" value="GAF"/>
</dbReference>